<sequence length="237" mass="27109">MQNLAEDIYSRSSFYTSIDNEEKALIGINQWKAIKSIEEKYEQYPMTRFGGVNFSDDIWGTDRVGSYINWGKMMLPDNSNYPLILFFKILIYQRVQVLKYSSSDAAKGLGAVVRAWSALLGREHILCGKLNQPLVPSEVISSEKLHSLCVEMISIEKNVSQEYFRIWSWIASTSKKIFKELPFALFNIKVPWSKIKSTTGEISPLQKYINELIGSEATRISIRSYALSVRLPVAFKI</sequence>
<accession>A0AA41X3P0</accession>
<dbReference type="EMBL" id="JANATA010000020">
    <property type="protein sequence ID" value="MCP3429408.1"/>
    <property type="molecule type" value="Genomic_DNA"/>
</dbReference>
<protein>
    <submittedName>
        <fullName evidence="1">Uncharacterized protein</fullName>
    </submittedName>
</protein>
<keyword evidence="2" id="KW-1185">Reference proteome</keyword>
<dbReference type="RefSeq" id="WP_254101702.1">
    <property type="nucleotide sequence ID" value="NZ_JANATA010000020.1"/>
</dbReference>
<evidence type="ECO:0000313" key="2">
    <source>
        <dbReference type="Proteomes" id="UP001165413"/>
    </source>
</evidence>
<gene>
    <name evidence="1" type="ORF">NLF92_10675</name>
</gene>
<dbReference type="Proteomes" id="UP001165413">
    <property type="component" value="Unassembled WGS sequence"/>
</dbReference>
<reference evidence="1" key="1">
    <citation type="submission" date="2022-07" db="EMBL/GenBank/DDBJ databases">
        <title>Characterization of the Novel Bacterium Alteromonas immobilis LMIT006 and Alteromonas gregis LMIT007.</title>
        <authorList>
            <person name="Lin X."/>
        </authorList>
    </citation>
    <scope>NUCLEOTIDE SEQUENCE</scope>
    <source>
        <strain evidence="1">LMIT007</strain>
    </source>
</reference>
<evidence type="ECO:0000313" key="1">
    <source>
        <dbReference type="EMBL" id="MCP3429408.1"/>
    </source>
</evidence>
<comment type="caution">
    <text evidence="1">The sequence shown here is derived from an EMBL/GenBank/DDBJ whole genome shotgun (WGS) entry which is preliminary data.</text>
</comment>
<name>A0AA41X3P0_9ALTE</name>
<proteinExistence type="predicted"/>
<organism evidence="1 2">
    <name type="scientific">Opacimonas viscosa</name>
    <dbReference type="NCBI Taxonomy" id="2961944"/>
    <lineage>
        <taxon>Bacteria</taxon>
        <taxon>Pseudomonadati</taxon>
        <taxon>Pseudomonadota</taxon>
        <taxon>Gammaproteobacteria</taxon>
        <taxon>Alteromonadales</taxon>
        <taxon>Alteromonadaceae</taxon>
        <taxon>Opacimonas</taxon>
    </lineage>
</organism>
<dbReference type="AlphaFoldDB" id="A0AA41X3P0"/>